<name>A0A4S1DT28_9FLAO</name>
<organism evidence="1 2">
    <name type="scientific">Flavivirga rizhaonensis</name>
    <dbReference type="NCBI Taxonomy" id="2559571"/>
    <lineage>
        <taxon>Bacteria</taxon>
        <taxon>Pseudomonadati</taxon>
        <taxon>Bacteroidota</taxon>
        <taxon>Flavobacteriia</taxon>
        <taxon>Flavobacteriales</taxon>
        <taxon>Flavobacteriaceae</taxon>
        <taxon>Flavivirga</taxon>
    </lineage>
</organism>
<dbReference type="AlphaFoldDB" id="A0A4S1DT28"/>
<comment type="caution">
    <text evidence="1">The sequence shown here is derived from an EMBL/GenBank/DDBJ whole genome shotgun (WGS) entry which is preliminary data.</text>
</comment>
<dbReference type="EMBL" id="SRSO01000028">
    <property type="protein sequence ID" value="TGV01079.1"/>
    <property type="molecule type" value="Genomic_DNA"/>
</dbReference>
<dbReference type="OrthoDB" id="1202801at2"/>
<dbReference type="Proteomes" id="UP000307602">
    <property type="component" value="Unassembled WGS sequence"/>
</dbReference>
<evidence type="ECO:0000313" key="1">
    <source>
        <dbReference type="EMBL" id="TGV01079.1"/>
    </source>
</evidence>
<accession>A0A4S1DT28</accession>
<protein>
    <submittedName>
        <fullName evidence="1">Uncharacterized protein</fullName>
    </submittedName>
</protein>
<sequence>MEQKLYLYNKKKNIIMDLQADLKWIHQELDNVKDPTLLEAIKNILKYRKKVSSERISIEQYNKELEASEKEIESGNFYTQEQVRKRASQWGRK</sequence>
<keyword evidence="2" id="KW-1185">Reference proteome</keyword>
<dbReference type="RefSeq" id="WP_135878431.1">
    <property type="nucleotide sequence ID" value="NZ_SRSO01000028.1"/>
</dbReference>
<reference evidence="1 2" key="1">
    <citation type="submission" date="2019-04" db="EMBL/GenBank/DDBJ databases">
        <authorList>
            <person name="Liu A."/>
        </authorList>
    </citation>
    <scope>NUCLEOTIDE SEQUENCE [LARGE SCALE GENOMIC DNA]</scope>
    <source>
        <strain evidence="1 2">RZ03</strain>
    </source>
</reference>
<proteinExistence type="predicted"/>
<evidence type="ECO:0000313" key="2">
    <source>
        <dbReference type="Proteomes" id="UP000307602"/>
    </source>
</evidence>
<gene>
    <name evidence="1" type="ORF">EM932_17115</name>
</gene>